<dbReference type="GO" id="GO:0007023">
    <property type="term" value="P:post-chaperonin tubulin folding pathway"/>
    <property type="evidence" value="ECO:0007669"/>
    <property type="project" value="InterPro"/>
</dbReference>
<keyword evidence="3" id="KW-1185">Reference proteome</keyword>
<evidence type="ECO:0000313" key="2">
    <source>
        <dbReference type="EMBL" id="PKU63775.1"/>
    </source>
</evidence>
<dbReference type="InterPro" id="IPR033162">
    <property type="entry name" value="TBCD"/>
</dbReference>
<dbReference type="Proteomes" id="UP000233837">
    <property type="component" value="Unassembled WGS sequence"/>
</dbReference>
<dbReference type="PANTHER" id="PTHR12658:SF0">
    <property type="entry name" value="TUBULIN-SPECIFIC CHAPERONE D"/>
    <property type="match status" value="1"/>
</dbReference>
<name>A0A2I0VK43_9ASPA</name>
<dbReference type="InterPro" id="IPR058033">
    <property type="entry name" value="ARM_TBCD_2nd"/>
</dbReference>
<organism evidence="2 3">
    <name type="scientific">Dendrobium catenatum</name>
    <dbReference type="NCBI Taxonomy" id="906689"/>
    <lineage>
        <taxon>Eukaryota</taxon>
        <taxon>Viridiplantae</taxon>
        <taxon>Streptophyta</taxon>
        <taxon>Embryophyta</taxon>
        <taxon>Tracheophyta</taxon>
        <taxon>Spermatophyta</taxon>
        <taxon>Magnoliopsida</taxon>
        <taxon>Liliopsida</taxon>
        <taxon>Asparagales</taxon>
        <taxon>Orchidaceae</taxon>
        <taxon>Epidendroideae</taxon>
        <taxon>Malaxideae</taxon>
        <taxon>Dendrobiinae</taxon>
        <taxon>Dendrobium</taxon>
    </lineage>
</organism>
<feature type="domain" description="Tubulin-folding cofactor D ARM repeats" evidence="1">
    <location>
        <begin position="1"/>
        <end position="46"/>
    </location>
</feature>
<accession>A0A2I0VK43</accession>
<sequence length="110" mass="12531">MKGILEQLAPHLLTVACYDREVNCRRAASAAFQENIGRQGDFPHGIDIVSSADYFSLASRTNSYLNIAVSIAKYEEYLCPFVEELLSYKISHWVFFLILVSSYHINETYS</sequence>
<protein>
    <recommendedName>
        <fullName evidence="1">Tubulin-folding cofactor D ARM repeats domain-containing protein</fullName>
    </recommendedName>
</protein>
<dbReference type="STRING" id="906689.A0A2I0VK43"/>
<dbReference type="GO" id="GO:0007021">
    <property type="term" value="P:tubulin complex assembly"/>
    <property type="evidence" value="ECO:0007669"/>
    <property type="project" value="InterPro"/>
</dbReference>
<dbReference type="GO" id="GO:0005096">
    <property type="term" value="F:GTPase activator activity"/>
    <property type="evidence" value="ECO:0007669"/>
    <property type="project" value="InterPro"/>
</dbReference>
<gene>
    <name evidence="2" type="ORF">MA16_Dca010693</name>
</gene>
<dbReference type="Pfam" id="PF25767">
    <property type="entry name" value="ARM_TBCD_2nd"/>
    <property type="match status" value="1"/>
</dbReference>
<reference evidence="2 3" key="1">
    <citation type="journal article" date="2016" name="Sci. Rep.">
        <title>The Dendrobium catenatum Lindl. genome sequence provides insights into polysaccharide synthase, floral development and adaptive evolution.</title>
        <authorList>
            <person name="Zhang G.Q."/>
            <person name="Xu Q."/>
            <person name="Bian C."/>
            <person name="Tsai W.C."/>
            <person name="Yeh C.M."/>
            <person name="Liu K.W."/>
            <person name="Yoshida K."/>
            <person name="Zhang L.S."/>
            <person name="Chang S.B."/>
            <person name="Chen F."/>
            <person name="Shi Y."/>
            <person name="Su Y.Y."/>
            <person name="Zhang Y.Q."/>
            <person name="Chen L.J."/>
            <person name="Yin Y."/>
            <person name="Lin M."/>
            <person name="Huang H."/>
            <person name="Deng H."/>
            <person name="Wang Z.W."/>
            <person name="Zhu S.L."/>
            <person name="Zhao X."/>
            <person name="Deng C."/>
            <person name="Niu S.C."/>
            <person name="Huang J."/>
            <person name="Wang M."/>
            <person name="Liu G.H."/>
            <person name="Yang H.J."/>
            <person name="Xiao X.J."/>
            <person name="Hsiao Y.Y."/>
            <person name="Wu W.L."/>
            <person name="Chen Y.Y."/>
            <person name="Mitsuda N."/>
            <person name="Ohme-Takagi M."/>
            <person name="Luo Y.B."/>
            <person name="Van de Peer Y."/>
            <person name="Liu Z.J."/>
        </authorList>
    </citation>
    <scope>NUCLEOTIDE SEQUENCE [LARGE SCALE GENOMIC DNA]</scope>
    <source>
        <tissue evidence="2">The whole plant</tissue>
    </source>
</reference>
<dbReference type="PANTHER" id="PTHR12658">
    <property type="entry name" value="BETA-TUBULIN COFACTOR D"/>
    <property type="match status" value="1"/>
</dbReference>
<reference evidence="2 3" key="2">
    <citation type="journal article" date="2017" name="Nature">
        <title>The Apostasia genome and the evolution of orchids.</title>
        <authorList>
            <person name="Zhang G.Q."/>
            <person name="Liu K.W."/>
            <person name="Li Z."/>
            <person name="Lohaus R."/>
            <person name="Hsiao Y.Y."/>
            <person name="Niu S.C."/>
            <person name="Wang J.Y."/>
            <person name="Lin Y.C."/>
            <person name="Xu Q."/>
            <person name="Chen L.J."/>
            <person name="Yoshida K."/>
            <person name="Fujiwara S."/>
            <person name="Wang Z.W."/>
            <person name="Zhang Y.Q."/>
            <person name="Mitsuda N."/>
            <person name="Wang M."/>
            <person name="Liu G.H."/>
            <person name="Pecoraro L."/>
            <person name="Huang H.X."/>
            <person name="Xiao X.J."/>
            <person name="Lin M."/>
            <person name="Wu X.Y."/>
            <person name="Wu W.L."/>
            <person name="Chen Y.Y."/>
            <person name="Chang S.B."/>
            <person name="Sakamoto S."/>
            <person name="Ohme-Takagi M."/>
            <person name="Yagi M."/>
            <person name="Zeng S.J."/>
            <person name="Shen C.Y."/>
            <person name="Yeh C.M."/>
            <person name="Luo Y.B."/>
            <person name="Tsai W.C."/>
            <person name="Van de Peer Y."/>
            <person name="Liu Z.J."/>
        </authorList>
    </citation>
    <scope>NUCLEOTIDE SEQUENCE [LARGE SCALE GENOMIC DNA]</scope>
    <source>
        <tissue evidence="2">The whole plant</tissue>
    </source>
</reference>
<evidence type="ECO:0000259" key="1">
    <source>
        <dbReference type="Pfam" id="PF25767"/>
    </source>
</evidence>
<evidence type="ECO:0000313" key="3">
    <source>
        <dbReference type="Proteomes" id="UP000233837"/>
    </source>
</evidence>
<dbReference type="PROSITE" id="PS51257">
    <property type="entry name" value="PROKAR_LIPOPROTEIN"/>
    <property type="match status" value="1"/>
</dbReference>
<dbReference type="AlphaFoldDB" id="A0A2I0VK43"/>
<proteinExistence type="predicted"/>
<dbReference type="GO" id="GO:0000226">
    <property type="term" value="P:microtubule cytoskeleton organization"/>
    <property type="evidence" value="ECO:0007669"/>
    <property type="project" value="TreeGrafter"/>
</dbReference>
<dbReference type="EMBL" id="KZ503460">
    <property type="protein sequence ID" value="PKU63775.1"/>
    <property type="molecule type" value="Genomic_DNA"/>
</dbReference>
<dbReference type="GO" id="GO:0048487">
    <property type="term" value="F:beta-tubulin binding"/>
    <property type="evidence" value="ECO:0007669"/>
    <property type="project" value="InterPro"/>
</dbReference>